<evidence type="ECO:0000256" key="1">
    <source>
        <dbReference type="ARBA" id="ARBA00000085"/>
    </source>
</evidence>
<dbReference type="PANTHER" id="PTHR45436:SF5">
    <property type="entry name" value="SENSOR HISTIDINE KINASE TRCS"/>
    <property type="match status" value="1"/>
</dbReference>
<dbReference type="Gene3D" id="6.10.340.10">
    <property type="match status" value="1"/>
</dbReference>
<dbReference type="EC" id="2.7.13.3" evidence="3"/>
<dbReference type="Proteomes" id="UP000502508">
    <property type="component" value="Chromosome"/>
</dbReference>
<accession>A0A6F8XLG6</accession>
<dbReference type="InterPro" id="IPR003661">
    <property type="entry name" value="HisK_dim/P_dom"/>
</dbReference>
<evidence type="ECO:0000256" key="5">
    <source>
        <dbReference type="ARBA" id="ARBA00022679"/>
    </source>
</evidence>
<dbReference type="InterPro" id="IPR036097">
    <property type="entry name" value="HisK_dim/P_sf"/>
</dbReference>
<evidence type="ECO:0000313" key="14">
    <source>
        <dbReference type="EMBL" id="BCB74656.1"/>
    </source>
</evidence>
<protein>
    <recommendedName>
        <fullName evidence="3">histidine kinase</fullName>
        <ecNumber evidence="3">2.7.13.3</ecNumber>
    </recommendedName>
</protein>
<gene>
    <name evidence="14" type="ORF">Pflav_010660</name>
</gene>
<evidence type="ECO:0000256" key="4">
    <source>
        <dbReference type="ARBA" id="ARBA00022553"/>
    </source>
</evidence>
<comment type="catalytic activity">
    <reaction evidence="1">
        <text>ATP + protein L-histidine = ADP + protein N-phospho-L-histidine.</text>
        <dbReference type="EC" id="2.7.13.3"/>
    </reaction>
</comment>
<evidence type="ECO:0000259" key="12">
    <source>
        <dbReference type="PROSITE" id="PS50109"/>
    </source>
</evidence>
<reference evidence="14 15" key="2">
    <citation type="submission" date="2020-03" db="EMBL/GenBank/DDBJ databases">
        <authorList>
            <person name="Ichikawa N."/>
            <person name="Kimura A."/>
            <person name="Kitahashi Y."/>
            <person name="Uohara A."/>
        </authorList>
    </citation>
    <scope>NUCLEOTIDE SEQUENCE [LARGE SCALE GENOMIC DNA]</scope>
    <source>
        <strain evidence="14 15">NBRC 107702</strain>
    </source>
</reference>
<dbReference type="GO" id="GO:0005886">
    <property type="term" value="C:plasma membrane"/>
    <property type="evidence" value="ECO:0007669"/>
    <property type="project" value="UniProtKB-SubCell"/>
</dbReference>
<keyword evidence="4" id="KW-0597">Phosphoprotein</keyword>
<dbReference type="SMART" id="SM00388">
    <property type="entry name" value="HisKA"/>
    <property type="match status" value="1"/>
</dbReference>
<keyword evidence="15" id="KW-1185">Reference proteome</keyword>
<dbReference type="CDD" id="cd06225">
    <property type="entry name" value="HAMP"/>
    <property type="match status" value="1"/>
</dbReference>
<dbReference type="Gene3D" id="3.30.565.10">
    <property type="entry name" value="Histidine kinase-like ATPase, C-terminal domain"/>
    <property type="match status" value="1"/>
</dbReference>
<dbReference type="SUPFAM" id="SSF47384">
    <property type="entry name" value="Homodimeric domain of signal transducing histidine kinase"/>
    <property type="match status" value="1"/>
</dbReference>
<proteinExistence type="predicted"/>
<dbReference type="InterPro" id="IPR005467">
    <property type="entry name" value="His_kinase_dom"/>
</dbReference>
<evidence type="ECO:0000256" key="8">
    <source>
        <dbReference type="ARBA" id="ARBA00022989"/>
    </source>
</evidence>
<dbReference type="PROSITE" id="PS50109">
    <property type="entry name" value="HIS_KIN"/>
    <property type="match status" value="1"/>
</dbReference>
<dbReference type="PROSITE" id="PS50885">
    <property type="entry name" value="HAMP"/>
    <property type="match status" value="1"/>
</dbReference>
<dbReference type="RefSeq" id="WP_173034103.1">
    <property type="nucleotide sequence ID" value="NZ_AP022870.1"/>
</dbReference>
<dbReference type="SMART" id="SM00387">
    <property type="entry name" value="HATPase_c"/>
    <property type="match status" value="1"/>
</dbReference>
<dbReference type="AlphaFoldDB" id="A0A6F8XLG6"/>
<keyword evidence="5" id="KW-0808">Transferase</keyword>
<dbReference type="Pfam" id="PF00512">
    <property type="entry name" value="HisKA"/>
    <property type="match status" value="1"/>
</dbReference>
<dbReference type="Pfam" id="PF00672">
    <property type="entry name" value="HAMP"/>
    <property type="match status" value="1"/>
</dbReference>
<dbReference type="SUPFAM" id="SSF55874">
    <property type="entry name" value="ATPase domain of HSP90 chaperone/DNA topoisomerase II/histidine kinase"/>
    <property type="match status" value="1"/>
</dbReference>
<dbReference type="PANTHER" id="PTHR45436">
    <property type="entry name" value="SENSOR HISTIDINE KINASE YKOH"/>
    <property type="match status" value="1"/>
</dbReference>
<evidence type="ECO:0000256" key="11">
    <source>
        <dbReference type="SAM" id="Phobius"/>
    </source>
</evidence>
<keyword evidence="7 14" id="KW-0418">Kinase</keyword>
<organism evidence="14 15">
    <name type="scientific">Phytohabitans flavus</name>
    <dbReference type="NCBI Taxonomy" id="1076124"/>
    <lineage>
        <taxon>Bacteria</taxon>
        <taxon>Bacillati</taxon>
        <taxon>Actinomycetota</taxon>
        <taxon>Actinomycetes</taxon>
        <taxon>Micromonosporales</taxon>
        <taxon>Micromonosporaceae</taxon>
    </lineage>
</organism>
<evidence type="ECO:0000256" key="6">
    <source>
        <dbReference type="ARBA" id="ARBA00022692"/>
    </source>
</evidence>
<evidence type="ECO:0000256" key="7">
    <source>
        <dbReference type="ARBA" id="ARBA00022777"/>
    </source>
</evidence>
<name>A0A6F8XLG6_9ACTN</name>
<evidence type="ECO:0000256" key="9">
    <source>
        <dbReference type="ARBA" id="ARBA00023012"/>
    </source>
</evidence>
<dbReference type="InterPro" id="IPR050428">
    <property type="entry name" value="TCS_sensor_his_kinase"/>
</dbReference>
<dbReference type="EMBL" id="AP022870">
    <property type="protein sequence ID" value="BCB74656.1"/>
    <property type="molecule type" value="Genomic_DNA"/>
</dbReference>
<dbReference type="Pfam" id="PF02518">
    <property type="entry name" value="HATPase_c"/>
    <property type="match status" value="1"/>
</dbReference>
<dbReference type="Gene3D" id="1.10.287.130">
    <property type="match status" value="1"/>
</dbReference>
<evidence type="ECO:0000256" key="2">
    <source>
        <dbReference type="ARBA" id="ARBA00004236"/>
    </source>
</evidence>
<dbReference type="InterPro" id="IPR004358">
    <property type="entry name" value="Sig_transdc_His_kin-like_C"/>
</dbReference>
<evidence type="ECO:0000259" key="13">
    <source>
        <dbReference type="PROSITE" id="PS50885"/>
    </source>
</evidence>
<dbReference type="SUPFAM" id="SSF158472">
    <property type="entry name" value="HAMP domain-like"/>
    <property type="match status" value="1"/>
</dbReference>
<dbReference type="SMART" id="SM00304">
    <property type="entry name" value="HAMP"/>
    <property type="match status" value="1"/>
</dbReference>
<evidence type="ECO:0000313" key="15">
    <source>
        <dbReference type="Proteomes" id="UP000502508"/>
    </source>
</evidence>
<dbReference type="KEGG" id="pfla:Pflav_010660"/>
<dbReference type="CDD" id="cd00082">
    <property type="entry name" value="HisKA"/>
    <property type="match status" value="1"/>
</dbReference>
<feature type="domain" description="HAMP" evidence="13">
    <location>
        <begin position="113"/>
        <end position="166"/>
    </location>
</feature>
<evidence type="ECO:0000256" key="10">
    <source>
        <dbReference type="ARBA" id="ARBA00023136"/>
    </source>
</evidence>
<keyword evidence="9" id="KW-0902">Two-component regulatory system</keyword>
<sequence length="381" mass="40334">MVRLTIRTRLTLWYSAVFAATGAVVLTLMYLLIHRELITASQTVVAELTAVDSAVTLPAGATVGTALPAQTSALEAATTDARVDALRTIIVETGAVFATLAVVSLVLCWLVAGRALRPLRQITSTAAVLSHEDMNARISLHGPHDEVRKLAETFNGMLDRLSHVFQAQRLFVANASHELRTPLTVIRTAAEMALSRPTRAELEYRRALDTVAAAATRSDEMLTSLLRLARTQVGMAVAPVDVAEVAAEAAAKWPVAGPPLRQSLAPARCVGDPIQLELLLRNLLDNARRYNVDGGEVWIATGHSDGAAWVRVENTGPTIDPEDIPGLRQPFQRGQGRGGGASGAGLGLAIVGAIVDAHDAAWTLTPRVGGGLSATVTLPSR</sequence>
<keyword evidence="6 11" id="KW-0812">Transmembrane</keyword>
<dbReference type="InterPro" id="IPR003594">
    <property type="entry name" value="HATPase_dom"/>
</dbReference>
<feature type="transmembrane region" description="Helical" evidence="11">
    <location>
        <begin position="12"/>
        <end position="33"/>
    </location>
</feature>
<dbReference type="PRINTS" id="PR00344">
    <property type="entry name" value="BCTRLSENSOR"/>
</dbReference>
<feature type="transmembrane region" description="Helical" evidence="11">
    <location>
        <begin position="89"/>
        <end position="112"/>
    </location>
</feature>
<reference evidence="14 15" key="1">
    <citation type="submission" date="2020-03" db="EMBL/GenBank/DDBJ databases">
        <title>Whole genome shotgun sequence of Phytohabitans flavus NBRC 107702.</title>
        <authorList>
            <person name="Komaki H."/>
            <person name="Tamura T."/>
        </authorList>
    </citation>
    <scope>NUCLEOTIDE SEQUENCE [LARGE SCALE GENOMIC DNA]</scope>
    <source>
        <strain evidence="14 15">NBRC 107702</strain>
    </source>
</reference>
<comment type="subcellular location">
    <subcellularLocation>
        <location evidence="2">Cell membrane</location>
    </subcellularLocation>
</comment>
<keyword evidence="8 11" id="KW-1133">Transmembrane helix</keyword>
<evidence type="ECO:0000256" key="3">
    <source>
        <dbReference type="ARBA" id="ARBA00012438"/>
    </source>
</evidence>
<dbReference type="GO" id="GO:0000155">
    <property type="term" value="F:phosphorelay sensor kinase activity"/>
    <property type="evidence" value="ECO:0007669"/>
    <property type="project" value="InterPro"/>
</dbReference>
<feature type="domain" description="Histidine kinase" evidence="12">
    <location>
        <begin position="174"/>
        <end position="381"/>
    </location>
</feature>
<dbReference type="InterPro" id="IPR003660">
    <property type="entry name" value="HAMP_dom"/>
</dbReference>
<dbReference type="InterPro" id="IPR036890">
    <property type="entry name" value="HATPase_C_sf"/>
</dbReference>
<keyword evidence="10 11" id="KW-0472">Membrane</keyword>